<dbReference type="RefSeq" id="WP_260216611.1">
    <property type="nucleotide sequence ID" value="NZ_JAJAGO010000003.1"/>
</dbReference>
<dbReference type="SUPFAM" id="SSF75169">
    <property type="entry name" value="DsrEFH-like"/>
    <property type="match status" value="1"/>
</dbReference>
<organism evidence="1 2">
    <name type="scientific">Streptomyces gossypii</name>
    <dbReference type="NCBI Taxonomy" id="2883101"/>
    <lineage>
        <taxon>Bacteria</taxon>
        <taxon>Bacillati</taxon>
        <taxon>Actinomycetota</taxon>
        <taxon>Actinomycetes</taxon>
        <taxon>Kitasatosporales</taxon>
        <taxon>Streptomycetaceae</taxon>
        <taxon>Streptomyces</taxon>
    </lineage>
</organism>
<name>A0ABT2JNZ7_9ACTN</name>
<dbReference type="EMBL" id="JAJAGO010000003">
    <property type="protein sequence ID" value="MCT2589604.1"/>
    <property type="molecule type" value="Genomic_DNA"/>
</dbReference>
<keyword evidence="2" id="KW-1185">Reference proteome</keyword>
<comment type="caution">
    <text evidence="1">The sequence shown here is derived from an EMBL/GenBank/DDBJ whole genome shotgun (WGS) entry which is preliminary data.</text>
</comment>
<accession>A0ABT2JNZ7</accession>
<sequence>MSGYRVLGVVDRAYRGAVEVQFFDTLYGILDFQQQFPGMELALRGAAVTLAVDESDYQPVVTFGTVRLDTLPDYRNSVRQLVADGVPVMADERDLAVFGLGPDDLVPGVRCVDTNELAQRWPEFDGVWFL</sequence>
<reference evidence="1 2" key="1">
    <citation type="submission" date="2021-10" db="EMBL/GenBank/DDBJ databases">
        <title>Streptomyces gossypii sp. nov., isolated from soil collected from cotton field.</title>
        <authorList>
            <person name="Ge X."/>
            <person name="Chen X."/>
            <person name="Liu W."/>
        </authorList>
    </citation>
    <scope>NUCLEOTIDE SEQUENCE [LARGE SCALE GENOMIC DNA]</scope>
    <source>
        <strain evidence="1 2">N2-109</strain>
    </source>
</reference>
<protein>
    <submittedName>
        <fullName evidence="1">Uncharacterized protein</fullName>
    </submittedName>
</protein>
<dbReference type="Proteomes" id="UP001156389">
    <property type="component" value="Unassembled WGS sequence"/>
</dbReference>
<dbReference type="InterPro" id="IPR027396">
    <property type="entry name" value="DsrEFH-like"/>
</dbReference>
<gene>
    <name evidence="1" type="ORF">LHJ74_06645</name>
</gene>
<evidence type="ECO:0000313" key="2">
    <source>
        <dbReference type="Proteomes" id="UP001156389"/>
    </source>
</evidence>
<evidence type="ECO:0000313" key="1">
    <source>
        <dbReference type="EMBL" id="MCT2589604.1"/>
    </source>
</evidence>
<proteinExistence type="predicted"/>